<feature type="domain" description="EAL" evidence="2">
    <location>
        <begin position="480"/>
        <end position="734"/>
    </location>
</feature>
<dbReference type="InterPro" id="IPR050706">
    <property type="entry name" value="Cyclic-di-GMP_PDE-like"/>
</dbReference>
<dbReference type="SUPFAM" id="SSF141868">
    <property type="entry name" value="EAL domain-like"/>
    <property type="match status" value="1"/>
</dbReference>
<dbReference type="GO" id="GO:0071111">
    <property type="term" value="F:cyclic-guanylate-specific phosphodiesterase activity"/>
    <property type="evidence" value="ECO:0007669"/>
    <property type="project" value="InterPro"/>
</dbReference>
<dbReference type="InterPro" id="IPR000160">
    <property type="entry name" value="GGDEF_dom"/>
</dbReference>
<sequence length="739" mass="78979">MKRAVAAPIVLTVVVAAGQVASFVQPDVRVPIFGLSLLLLDALGIGYSLRAARYGARLTWGLAASARALSLSMSVCFAVDSVRPSLVWWWAGALSGLAMFAMLTATALAASARRLRGRQRIAFAAELLTVFSCAFIVVWQLVLAPAFLTPASYRWVFDIGFGLGNLLLSVVIGTLLLRGAGRGLSEPITLLLWGMMSWAVADIVFSSIRINGGNPSESPGTVLALTSASLLMTVAAMRTDSATRGDAGVAWSAPPIWSLHLPYIGVALGSVVLVVITIQDHAFATWGGLILAQSAMTIAVMLRQLVSLRDSRDAGSTDPLTGLANLAGLRAGLRRATGRFGILLIDLDDFKPVNDRYGHETGNLLLTHVADTLRGTVRSTDITARVGGDEFVIVLFDLDGEKQAFDVAERVLAAFAATPIEVGEHRIFAHASIGVAVSAGDEDPKAVQHRADLAMYEAKRNDKHGWRAYDPSMTDQRTRESILADLLEHAVDAGQLSVHYQPIVDLASGRTVGVEALARWQHPDYGFVPPSEFVPIAERSSLIHTIGMHVLTEAATQVRAWQTRQHADPLHLSVNLSPRQLLKPGIVADVVAVLERTGLSPAHLTLEITETAIVDTERAAPILAEFRALGIRIAIDDFGTGYSSLQYLLGLPIDGLKIDRAFVTQLDSTTQGAAVAEAVVRLGQILGLDTVAEGIESPAQVAELQLLGCTSGQGYLFSRPRPAAEIEEGLNLIPPQTVR</sequence>
<feature type="transmembrane region" description="Helical" evidence="1">
    <location>
        <begin position="121"/>
        <end position="143"/>
    </location>
</feature>
<dbReference type="PROSITE" id="PS50883">
    <property type="entry name" value="EAL"/>
    <property type="match status" value="1"/>
</dbReference>
<organism evidence="4 5">
    <name type="scientific">Catenuloplanes indicus</name>
    <dbReference type="NCBI Taxonomy" id="137267"/>
    <lineage>
        <taxon>Bacteria</taxon>
        <taxon>Bacillati</taxon>
        <taxon>Actinomycetota</taxon>
        <taxon>Actinomycetes</taxon>
        <taxon>Micromonosporales</taxon>
        <taxon>Micromonosporaceae</taxon>
        <taxon>Catenuloplanes</taxon>
    </lineage>
</organism>
<dbReference type="SMART" id="SM00267">
    <property type="entry name" value="GGDEF"/>
    <property type="match status" value="1"/>
</dbReference>
<evidence type="ECO:0000256" key="1">
    <source>
        <dbReference type="SAM" id="Phobius"/>
    </source>
</evidence>
<dbReference type="Pfam" id="PF00563">
    <property type="entry name" value="EAL"/>
    <property type="match status" value="1"/>
</dbReference>
<evidence type="ECO:0000313" key="5">
    <source>
        <dbReference type="Proteomes" id="UP001240236"/>
    </source>
</evidence>
<dbReference type="SUPFAM" id="SSF55073">
    <property type="entry name" value="Nucleotide cyclase"/>
    <property type="match status" value="1"/>
</dbReference>
<proteinExistence type="predicted"/>
<dbReference type="CDD" id="cd01948">
    <property type="entry name" value="EAL"/>
    <property type="match status" value="1"/>
</dbReference>
<gene>
    <name evidence="4" type="ORF">J2S42_001206</name>
</gene>
<dbReference type="InterPro" id="IPR029787">
    <property type="entry name" value="Nucleotide_cyclase"/>
</dbReference>
<feature type="transmembrane region" description="Helical" evidence="1">
    <location>
        <begin position="155"/>
        <end position="177"/>
    </location>
</feature>
<dbReference type="PANTHER" id="PTHR33121:SF79">
    <property type="entry name" value="CYCLIC DI-GMP PHOSPHODIESTERASE PDED-RELATED"/>
    <property type="match status" value="1"/>
</dbReference>
<dbReference type="Proteomes" id="UP001240236">
    <property type="component" value="Unassembled WGS sequence"/>
</dbReference>
<keyword evidence="1" id="KW-0812">Transmembrane</keyword>
<dbReference type="PANTHER" id="PTHR33121">
    <property type="entry name" value="CYCLIC DI-GMP PHOSPHODIESTERASE PDEF"/>
    <property type="match status" value="1"/>
</dbReference>
<feature type="transmembrane region" description="Helical" evidence="1">
    <location>
        <begin position="88"/>
        <end position="109"/>
    </location>
</feature>
<feature type="domain" description="GGDEF" evidence="3">
    <location>
        <begin position="338"/>
        <end position="471"/>
    </location>
</feature>
<dbReference type="CDD" id="cd01949">
    <property type="entry name" value="GGDEF"/>
    <property type="match status" value="1"/>
</dbReference>
<feature type="transmembrane region" description="Helical" evidence="1">
    <location>
        <begin position="257"/>
        <end position="278"/>
    </location>
</feature>
<keyword evidence="5" id="KW-1185">Reference proteome</keyword>
<dbReference type="InterPro" id="IPR043128">
    <property type="entry name" value="Rev_trsase/Diguanyl_cyclase"/>
</dbReference>
<dbReference type="RefSeq" id="WP_307236027.1">
    <property type="nucleotide sequence ID" value="NZ_JAUSUZ010000001.1"/>
</dbReference>
<protein>
    <submittedName>
        <fullName evidence="4">Diguanylate cyclase (GGDEF)-like protein</fullName>
    </submittedName>
</protein>
<name>A0AAE3VWG5_9ACTN</name>
<keyword evidence="1" id="KW-0472">Membrane</keyword>
<evidence type="ECO:0000259" key="3">
    <source>
        <dbReference type="PROSITE" id="PS50887"/>
    </source>
</evidence>
<dbReference type="NCBIfam" id="TIGR00254">
    <property type="entry name" value="GGDEF"/>
    <property type="match status" value="1"/>
</dbReference>
<keyword evidence="1" id="KW-1133">Transmembrane helix</keyword>
<dbReference type="Pfam" id="PF00990">
    <property type="entry name" value="GGDEF"/>
    <property type="match status" value="1"/>
</dbReference>
<feature type="transmembrane region" description="Helical" evidence="1">
    <location>
        <begin position="284"/>
        <end position="302"/>
    </location>
</feature>
<evidence type="ECO:0000313" key="4">
    <source>
        <dbReference type="EMBL" id="MDQ0364537.1"/>
    </source>
</evidence>
<dbReference type="PROSITE" id="PS50887">
    <property type="entry name" value="GGDEF"/>
    <property type="match status" value="1"/>
</dbReference>
<dbReference type="Gene3D" id="3.20.20.450">
    <property type="entry name" value="EAL domain"/>
    <property type="match status" value="1"/>
</dbReference>
<dbReference type="EMBL" id="JAUSUZ010000001">
    <property type="protein sequence ID" value="MDQ0364537.1"/>
    <property type="molecule type" value="Genomic_DNA"/>
</dbReference>
<feature type="transmembrane region" description="Helical" evidence="1">
    <location>
        <begin position="32"/>
        <end position="49"/>
    </location>
</feature>
<evidence type="ECO:0000259" key="2">
    <source>
        <dbReference type="PROSITE" id="PS50883"/>
    </source>
</evidence>
<dbReference type="InterPro" id="IPR035919">
    <property type="entry name" value="EAL_sf"/>
</dbReference>
<dbReference type="InterPro" id="IPR001633">
    <property type="entry name" value="EAL_dom"/>
</dbReference>
<dbReference type="AlphaFoldDB" id="A0AAE3VWG5"/>
<dbReference type="Gene3D" id="3.30.70.270">
    <property type="match status" value="1"/>
</dbReference>
<accession>A0AAE3VWG5</accession>
<comment type="caution">
    <text evidence="4">The sequence shown here is derived from an EMBL/GenBank/DDBJ whole genome shotgun (WGS) entry which is preliminary data.</text>
</comment>
<feature type="transmembrane region" description="Helical" evidence="1">
    <location>
        <begin position="189"/>
        <end position="208"/>
    </location>
</feature>
<dbReference type="SMART" id="SM00052">
    <property type="entry name" value="EAL"/>
    <property type="match status" value="1"/>
</dbReference>
<reference evidence="4 5" key="1">
    <citation type="submission" date="2023-07" db="EMBL/GenBank/DDBJ databases">
        <title>Sequencing the genomes of 1000 actinobacteria strains.</title>
        <authorList>
            <person name="Klenk H.-P."/>
        </authorList>
    </citation>
    <scope>NUCLEOTIDE SEQUENCE [LARGE SCALE GENOMIC DNA]</scope>
    <source>
        <strain evidence="4 5">DSM 44709</strain>
    </source>
</reference>